<evidence type="ECO:0000259" key="3">
    <source>
        <dbReference type="Pfam" id="PF00656"/>
    </source>
</evidence>
<dbReference type="InParanoid" id="A0A165LPQ0"/>
<dbReference type="GO" id="GO:0006508">
    <property type="term" value="P:proteolysis"/>
    <property type="evidence" value="ECO:0007669"/>
    <property type="project" value="InterPro"/>
</dbReference>
<evidence type="ECO:0000256" key="2">
    <source>
        <dbReference type="SAM" id="MobiDB-lite"/>
    </source>
</evidence>
<feature type="compositionally biased region" description="Polar residues" evidence="2">
    <location>
        <begin position="202"/>
        <end position="222"/>
    </location>
</feature>
<keyword evidence="5" id="KW-1185">Reference proteome</keyword>
<protein>
    <submittedName>
        <fullName evidence="4">Peptidase C14</fullName>
    </submittedName>
</protein>
<reference evidence="4 5" key="1">
    <citation type="journal article" date="2016" name="Mol. Biol. Evol.">
        <title>Comparative Genomics of Early-Diverging Mushroom-Forming Fungi Provides Insights into the Origins of Lignocellulose Decay Capabilities.</title>
        <authorList>
            <person name="Nagy L.G."/>
            <person name="Riley R."/>
            <person name="Tritt A."/>
            <person name="Adam C."/>
            <person name="Daum C."/>
            <person name="Floudas D."/>
            <person name="Sun H."/>
            <person name="Yadav J.S."/>
            <person name="Pangilinan J."/>
            <person name="Larsson K.H."/>
            <person name="Matsuura K."/>
            <person name="Barry K."/>
            <person name="Labutti K."/>
            <person name="Kuo R."/>
            <person name="Ohm R.A."/>
            <person name="Bhattacharya S.S."/>
            <person name="Shirouzu T."/>
            <person name="Yoshinaga Y."/>
            <person name="Martin F.M."/>
            <person name="Grigoriev I.V."/>
            <person name="Hibbett D.S."/>
        </authorList>
    </citation>
    <scope>NUCLEOTIDE SEQUENCE [LARGE SCALE GENOMIC DNA]</scope>
    <source>
        <strain evidence="4 5">HHB12029</strain>
    </source>
</reference>
<dbReference type="InterPro" id="IPR011600">
    <property type="entry name" value="Pept_C14_caspase"/>
</dbReference>
<dbReference type="GO" id="GO:0004197">
    <property type="term" value="F:cysteine-type endopeptidase activity"/>
    <property type="evidence" value="ECO:0007669"/>
    <property type="project" value="InterPro"/>
</dbReference>
<dbReference type="PANTHER" id="PTHR48104">
    <property type="entry name" value="METACASPASE-4"/>
    <property type="match status" value="1"/>
</dbReference>
<evidence type="ECO:0000313" key="5">
    <source>
        <dbReference type="Proteomes" id="UP000077266"/>
    </source>
</evidence>
<proteinExistence type="inferred from homology"/>
<accession>A0A165LPQ0</accession>
<dbReference type="OrthoDB" id="3223806at2759"/>
<dbReference type="AlphaFoldDB" id="A0A165LPQ0"/>
<dbReference type="InterPro" id="IPR050452">
    <property type="entry name" value="Metacaspase"/>
</dbReference>
<sequence length="392" mass="43301">MVCKALLVGIQYKGRKFKDNDASAELTESHRDVKRVRQLIMQKYGYTADHIKLMMDDGVNMQPTRANIIGQIHNLVKGAKSGDRLFFHFSGHGSQVPDDSGDEADGYDEAIWPLDFVEHKFSTYIIDDELRAIMVNNLPAGCRLTALFDSCHSGTILDLPNEHFGTPRSTPQQKTIALPPVGTPPAVTTPIDIPAPKPQRVGTMSTPPIGTPPRTMSASTPPMGTPPQAPRSIYRVVSSHFQPLASVTSREDSRYGLLSLPYNVQFGLDKRARGAVKKTARADDPPSILFLEPGRKEKEVYSPGAITSWAACADDQNAYEGIDGAGAMVKAFVESLEMSVEHTYATLLQSISEKLEDFCERMNKDLDEDEQIKQVPQMGSLHRLDLEEKFTL</sequence>
<evidence type="ECO:0000313" key="4">
    <source>
        <dbReference type="EMBL" id="KZV98148.1"/>
    </source>
</evidence>
<organism evidence="4 5">
    <name type="scientific">Exidia glandulosa HHB12029</name>
    <dbReference type="NCBI Taxonomy" id="1314781"/>
    <lineage>
        <taxon>Eukaryota</taxon>
        <taxon>Fungi</taxon>
        <taxon>Dikarya</taxon>
        <taxon>Basidiomycota</taxon>
        <taxon>Agaricomycotina</taxon>
        <taxon>Agaricomycetes</taxon>
        <taxon>Auriculariales</taxon>
        <taxon>Exidiaceae</taxon>
        <taxon>Exidia</taxon>
    </lineage>
</organism>
<gene>
    <name evidence="4" type="ORF">EXIGLDRAFT_328536</name>
</gene>
<feature type="region of interest" description="Disordered" evidence="2">
    <location>
        <begin position="190"/>
        <end position="227"/>
    </location>
</feature>
<dbReference type="GO" id="GO:0005737">
    <property type="term" value="C:cytoplasm"/>
    <property type="evidence" value="ECO:0007669"/>
    <property type="project" value="TreeGrafter"/>
</dbReference>
<dbReference type="Gene3D" id="3.40.50.12660">
    <property type="match status" value="2"/>
</dbReference>
<comment type="similarity">
    <text evidence="1">Belongs to the peptidase C14B family.</text>
</comment>
<feature type="domain" description="Peptidase C14 caspase" evidence="3">
    <location>
        <begin position="4"/>
        <end position="380"/>
    </location>
</feature>
<evidence type="ECO:0000256" key="1">
    <source>
        <dbReference type="ARBA" id="ARBA00009005"/>
    </source>
</evidence>
<name>A0A165LPQ0_EXIGL</name>
<dbReference type="PANTHER" id="PTHR48104:SF30">
    <property type="entry name" value="METACASPASE-1"/>
    <property type="match status" value="1"/>
</dbReference>
<dbReference type="Proteomes" id="UP000077266">
    <property type="component" value="Unassembled WGS sequence"/>
</dbReference>
<dbReference type="Pfam" id="PF00656">
    <property type="entry name" value="Peptidase_C14"/>
    <property type="match status" value="1"/>
</dbReference>
<dbReference type="EMBL" id="KV425922">
    <property type="protein sequence ID" value="KZV98148.1"/>
    <property type="molecule type" value="Genomic_DNA"/>
</dbReference>